<dbReference type="RefSeq" id="WP_147846873.1">
    <property type="nucleotide sequence ID" value="NZ_VDUZ01000009.1"/>
</dbReference>
<dbReference type="PRINTS" id="PR00069">
    <property type="entry name" value="ALDKETRDTASE"/>
</dbReference>
<sequence>MELRRLGRTELKTSVLGYGCGAVGGLMVRGSAADQERAIARAVELGINYFDTAALYGDGESERNLGRVLATLRPDVIVGTKVRLPTPVERGRIGDAVARSLEDSLRRLGRDHVDLFQLHNPITTDGHGTTIGVAAVLDEAVAAFERLRQQGKTRFIGITALGDTAALHTVADARAFDTAQLVYNMLNPTAGNAAPEGMPGQDYGRLLDRTQRADMGVIGIRALAGGALSGSEARHPIGMAAVDPIGSGPSYAADARRARQFEALVREGHAGSIIEAALRFVIANPAMTTMLVGTSTLDELEAAGQAVSKGPLPQAALARAAAIAAG</sequence>
<dbReference type="AlphaFoldDB" id="A0A5C8PQG4"/>
<keyword evidence="3" id="KW-1185">Reference proteome</keyword>
<dbReference type="InterPro" id="IPR036812">
    <property type="entry name" value="NAD(P)_OxRdtase_dom_sf"/>
</dbReference>
<dbReference type="Gene3D" id="3.20.20.100">
    <property type="entry name" value="NADP-dependent oxidoreductase domain"/>
    <property type="match status" value="1"/>
</dbReference>
<dbReference type="SUPFAM" id="SSF51430">
    <property type="entry name" value="NAD(P)-linked oxidoreductase"/>
    <property type="match status" value="1"/>
</dbReference>
<dbReference type="PANTHER" id="PTHR43312:SF1">
    <property type="entry name" value="NADP-DEPENDENT OXIDOREDUCTASE DOMAIN-CONTAINING PROTEIN"/>
    <property type="match status" value="1"/>
</dbReference>
<evidence type="ECO:0000313" key="3">
    <source>
        <dbReference type="Proteomes" id="UP000321638"/>
    </source>
</evidence>
<dbReference type="EMBL" id="VDUZ01000009">
    <property type="protein sequence ID" value="TXL77172.1"/>
    <property type="molecule type" value="Genomic_DNA"/>
</dbReference>
<dbReference type="InterPro" id="IPR023210">
    <property type="entry name" value="NADP_OxRdtase_dom"/>
</dbReference>
<dbReference type="OrthoDB" id="9768851at2"/>
<dbReference type="InterPro" id="IPR020471">
    <property type="entry name" value="AKR"/>
</dbReference>
<dbReference type="Proteomes" id="UP000321638">
    <property type="component" value="Unassembled WGS sequence"/>
</dbReference>
<protein>
    <submittedName>
        <fullName evidence="2">Aldo/keto reductase</fullName>
    </submittedName>
</protein>
<feature type="domain" description="NADP-dependent oxidoreductase" evidence="1">
    <location>
        <begin position="16"/>
        <end position="323"/>
    </location>
</feature>
<evidence type="ECO:0000259" key="1">
    <source>
        <dbReference type="Pfam" id="PF00248"/>
    </source>
</evidence>
<accession>A0A5C8PQG4</accession>
<name>A0A5C8PQG4_9HYPH</name>
<dbReference type="GO" id="GO:0016491">
    <property type="term" value="F:oxidoreductase activity"/>
    <property type="evidence" value="ECO:0007669"/>
    <property type="project" value="InterPro"/>
</dbReference>
<evidence type="ECO:0000313" key="2">
    <source>
        <dbReference type="EMBL" id="TXL77172.1"/>
    </source>
</evidence>
<dbReference type="PANTHER" id="PTHR43312">
    <property type="entry name" value="D-THREO-ALDOSE 1-DEHYDROGENASE"/>
    <property type="match status" value="1"/>
</dbReference>
<proteinExistence type="predicted"/>
<dbReference type="Pfam" id="PF00248">
    <property type="entry name" value="Aldo_ket_red"/>
    <property type="match status" value="1"/>
</dbReference>
<comment type="caution">
    <text evidence="2">The sequence shown here is derived from an EMBL/GenBank/DDBJ whole genome shotgun (WGS) entry which is preliminary data.</text>
</comment>
<organism evidence="2 3">
    <name type="scientific">Vineibacter terrae</name>
    <dbReference type="NCBI Taxonomy" id="2586908"/>
    <lineage>
        <taxon>Bacteria</taxon>
        <taxon>Pseudomonadati</taxon>
        <taxon>Pseudomonadota</taxon>
        <taxon>Alphaproteobacteria</taxon>
        <taxon>Hyphomicrobiales</taxon>
        <taxon>Vineibacter</taxon>
    </lineage>
</organism>
<dbReference type="InterPro" id="IPR053135">
    <property type="entry name" value="AKR2_Oxidoreductase"/>
</dbReference>
<reference evidence="2 3" key="1">
    <citation type="submission" date="2019-06" db="EMBL/GenBank/DDBJ databases">
        <title>New taxonomy in bacterial strain CC-CFT640, isolated from vineyard.</title>
        <authorList>
            <person name="Lin S.-Y."/>
            <person name="Tsai C.-F."/>
            <person name="Young C.-C."/>
        </authorList>
    </citation>
    <scope>NUCLEOTIDE SEQUENCE [LARGE SCALE GENOMIC DNA]</scope>
    <source>
        <strain evidence="2 3">CC-CFT640</strain>
    </source>
</reference>
<gene>
    <name evidence="2" type="ORF">FHP25_10435</name>
</gene>